<dbReference type="Gene3D" id="2.40.30.20">
    <property type="match status" value="1"/>
</dbReference>
<evidence type="ECO:0000259" key="15">
    <source>
        <dbReference type="Pfam" id="PF02874"/>
    </source>
</evidence>
<keyword evidence="5" id="KW-0926">Vacuole</keyword>
<dbReference type="GO" id="GO:0046034">
    <property type="term" value="P:ATP metabolic process"/>
    <property type="evidence" value="ECO:0007669"/>
    <property type="project" value="InterPro"/>
</dbReference>
<dbReference type="EC" id="7.1.2.2" evidence="2"/>
<comment type="similarity">
    <text evidence="1">Belongs to the ATPase alpha/beta chains family.</text>
</comment>
<dbReference type="CDD" id="cd01134">
    <property type="entry name" value="V_A-ATPase_A"/>
    <property type="match status" value="1"/>
</dbReference>
<evidence type="ECO:0000256" key="4">
    <source>
        <dbReference type="ARBA" id="ARBA00022448"/>
    </source>
</evidence>
<dbReference type="InterPro" id="IPR022878">
    <property type="entry name" value="V-ATPase_asu"/>
</dbReference>
<dbReference type="Pfam" id="PF02874">
    <property type="entry name" value="ATP-synt_ab_N"/>
    <property type="match status" value="1"/>
</dbReference>
<evidence type="ECO:0000256" key="8">
    <source>
        <dbReference type="ARBA" id="ARBA00022840"/>
    </source>
</evidence>
<dbReference type="EMBL" id="CP051143">
    <property type="protein sequence ID" value="QIX02282.1"/>
    <property type="molecule type" value="Genomic_DNA"/>
</dbReference>
<dbReference type="InterPro" id="IPR004100">
    <property type="entry name" value="ATPase_F1/V1/A1_a/bsu_N"/>
</dbReference>
<organism evidence="18 19">
    <name type="scientific">Peltaster fructicola</name>
    <dbReference type="NCBI Taxonomy" id="286661"/>
    <lineage>
        <taxon>Eukaryota</taxon>
        <taxon>Fungi</taxon>
        <taxon>Dikarya</taxon>
        <taxon>Ascomycota</taxon>
        <taxon>Pezizomycotina</taxon>
        <taxon>Dothideomycetes</taxon>
        <taxon>Dothideomycetes incertae sedis</taxon>
        <taxon>Peltaster</taxon>
    </lineage>
</organism>
<gene>
    <name evidence="18" type="ORF">AMS68_007799</name>
</gene>
<dbReference type="InterPro" id="IPR000194">
    <property type="entry name" value="ATPase_F1/V1/A1_a/bsu_nucl-bd"/>
</dbReference>
<dbReference type="AlphaFoldDB" id="A0A6H0Y5G2"/>
<keyword evidence="9" id="KW-1278">Translocase</keyword>
<dbReference type="Gene3D" id="3.40.50.300">
    <property type="entry name" value="P-loop containing nucleotide triphosphate hydrolases"/>
    <property type="match status" value="1"/>
</dbReference>
<evidence type="ECO:0000256" key="12">
    <source>
        <dbReference type="ARBA" id="ARBA00029427"/>
    </source>
</evidence>
<dbReference type="Pfam" id="PF16886">
    <property type="entry name" value="ATP-synt_ab_Xtn"/>
    <property type="match status" value="1"/>
</dbReference>
<dbReference type="SUPFAM" id="SSF47917">
    <property type="entry name" value="C-terminal domain of alpha and beta subunits of F1 ATP synthase"/>
    <property type="match status" value="1"/>
</dbReference>
<sequence>MGSVEEEPKGQIFSVSGPVIVAENMIGCAMYELCKVGHDNLVGEVIRIDADKATIQVYEETAGVTVGDPVVRTGKPLSVELGPGLMETIYDGIQRPLKAISDESGSIYIPRGIDVPSLDRTKKWDFEPSDKFKEGDHISGGDCFGTVWENSLLDVHRILLPPRAKGKITKMPKKGSYTVDEKILELEFDGKKSEYSMMHQWPVRVPRPVNDKLSSTEPFIVGQRVLDALFPSVQGGTVCIPGAFGCGKTVISQSVSKFSNSDIIVYVGCGERGNEMAEVLMDFPELTIKVGDRDEPIMKRTCLIANTSNMPVAAREASIYTGITVAEYFRDQGKDVAMMADSTSRWAEALREISGRLGEMPADQGYPAYLGAKLASFYERAGRVVALGSPERKGSVSIVGAVSPPGGDFSDPVTSSTLGIVQVFWASYSKYTTSLDKFYAENNAEFPRLRNRIKELLSNSEDLDQVVQLVGKSALGDSDKITLDVATIIKEDFLQQNGYSDYDQYCPLWKTSWMMKNLMAFHDEAQKAISQGQSWNKVREATSEIQSQLRSMKFELPSEGEDKIGKKYEDLLQKMQEKFAGVVDD</sequence>
<evidence type="ECO:0000256" key="3">
    <source>
        <dbReference type="ARBA" id="ARBA00018860"/>
    </source>
</evidence>
<dbReference type="GO" id="GO:0000329">
    <property type="term" value="C:fungal-type vacuole membrane"/>
    <property type="evidence" value="ECO:0007669"/>
    <property type="project" value="TreeGrafter"/>
</dbReference>
<dbReference type="InterPro" id="IPR023366">
    <property type="entry name" value="ATP_synth_asu-like_sf"/>
</dbReference>
<dbReference type="InterPro" id="IPR031686">
    <property type="entry name" value="ATP-synth_a_Xtn"/>
</dbReference>
<keyword evidence="10" id="KW-0406">Ion transport</keyword>
<evidence type="ECO:0000256" key="9">
    <source>
        <dbReference type="ARBA" id="ARBA00022967"/>
    </source>
</evidence>
<feature type="domain" description="ATPase F1/V1/A1 complex alpha/beta subunit N-terminal" evidence="15">
    <location>
        <begin position="12"/>
        <end position="74"/>
    </location>
</feature>
<evidence type="ECO:0000256" key="10">
    <source>
        <dbReference type="ARBA" id="ARBA00023065"/>
    </source>
</evidence>
<dbReference type="Proteomes" id="UP000503462">
    <property type="component" value="Chromosome 5"/>
</dbReference>
<evidence type="ECO:0000313" key="18">
    <source>
        <dbReference type="EMBL" id="QIX02282.1"/>
    </source>
</evidence>
<comment type="catalytic activity">
    <reaction evidence="13">
        <text>ATP + H2O + 4 H(+)(in) = ADP + phosphate + 5 H(+)(out)</text>
        <dbReference type="Rhea" id="RHEA:57720"/>
        <dbReference type="ChEBI" id="CHEBI:15377"/>
        <dbReference type="ChEBI" id="CHEBI:15378"/>
        <dbReference type="ChEBI" id="CHEBI:30616"/>
        <dbReference type="ChEBI" id="CHEBI:43474"/>
        <dbReference type="ChEBI" id="CHEBI:456216"/>
        <dbReference type="EC" id="7.1.2.2"/>
    </reaction>
</comment>
<dbReference type="FunFam" id="1.10.1140.10:FF:000003">
    <property type="entry name" value="Vacuolar ATP synthase catalytic subunit A"/>
    <property type="match status" value="1"/>
</dbReference>
<dbReference type="InterPro" id="IPR024034">
    <property type="entry name" value="ATPase_F1/V1_b/a_C"/>
</dbReference>
<keyword evidence="8" id="KW-0067">ATP-binding</keyword>
<keyword evidence="19" id="KW-1185">Reference proteome</keyword>
<dbReference type="NCBIfam" id="TIGR01042">
    <property type="entry name" value="V-ATPase_V1_A"/>
    <property type="match status" value="1"/>
</dbReference>
<dbReference type="GO" id="GO:0046961">
    <property type="term" value="F:proton-transporting ATPase activity, rotational mechanism"/>
    <property type="evidence" value="ECO:0007669"/>
    <property type="project" value="InterPro"/>
</dbReference>
<reference evidence="18 19" key="1">
    <citation type="journal article" date="2016" name="Sci. Rep.">
        <title>Peltaster fructicola genome reveals evolution from an invasive phytopathogen to an ectophytic parasite.</title>
        <authorList>
            <person name="Xu C."/>
            <person name="Chen H."/>
            <person name="Gleason M.L."/>
            <person name="Xu J.R."/>
            <person name="Liu H."/>
            <person name="Zhang R."/>
            <person name="Sun G."/>
        </authorList>
    </citation>
    <scope>NUCLEOTIDE SEQUENCE [LARGE SCALE GENOMIC DNA]</scope>
    <source>
        <strain evidence="18 19">LNHT1506</strain>
    </source>
</reference>
<dbReference type="GO" id="GO:0016887">
    <property type="term" value="F:ATP hydrolysis activity"/>
    <property type="evidence" value="ECO:0007669"/>
    <property type="project" value="InterPro"/>
</dbReference>
<dbReference type="NCBIfam" id="NF003220">
    <property type="entry name" value="PRK04192.1"/>
    <property type="match status" value="1"/>
</dbReference>
<dbReference type="InterPro" id="IPR005725">
    <property type="entry name" value="ATPase_V1-cplx_asu"/>
</dbReference>
<keyword evidence="11" id="KW-0472">Membrane</keyword>
<dbReference type="CDD" id="cd18119">
    <property type="entry name" value="ATP-synt_V_A-type_alpha_N"/>
    <property type="match status" value="1"/>
</dbReference>
<evidence type="ECO:0000256" key="6">
    <source>
        <dbReference type="ARBA" id="ARBA00022741"/>
    </source>
</evidence>
<dbReference type="FunFam" id="2.40.50.100:FF:000008">
    <property type="entry name" value="V-type proton ATPase catalytic subunit A"/>
    <property type="match status" value="1"/>
</dbReference>
<dbReference type="InterPro" id="IPR027417">
    <property type="entry name" value="P-loop_NTPase"/>
</dbReference>
<dbReference type="InterPro" id="IPR036121">
    <property type="entry name" value="ATPase_F1/V1/A1_a/bsu_N_sf"/>
</dbReference>
<dbReference type="InterPro" id="IPR055190">
    <property type="entry name" value="ATP-synt_VA_C"/>
</dbReference>
<dbReference type="GO" id="GO:0005524">
    <property type="term" value="F:ATP binding"/>
    <property type="evidence" value="ECO:0007669"/>
    <property type="project" value="UniProtKB-KW"/>
</dbReference>
<evidence type="ECO:0000256" key="2">
    <source>
        <dbReference type="ARBA" id="ARBA00012473"/>
    </source>
</evidence>
<keyword evidence="7" id="KW-0375">Hydrogen ion transport</keyword>
<feature type="domain" description="ATP synthase A/B type C-terminal" evidence="17">
    <location>
        <begin position="437"/>
        <end position="537"/>
    </location>
</feature>
<comment type="subcellular location">
    <subcellularLocation>
        <location evidence="12">Vacuole membrane</location>
        <topology evidence="12">Peripheral membrane protein</topology>
        <orientation evidence="12">Cytoplasmic side</orientation>
    </subcellularLocation>
</comment>
<evidence type="ECO:0000259" key="14">
    <source>
        <dbReference type="Pfam" id="PF00006"/>
    </source>
</evidence>
<feature type="domain" description="ATPase F1/V1/A1 complex alpha/beta subunit nucleotide-binding" evidence="14">
    <location>
        <begin position="222"/>
        <end position="426"/>
    </location>
</feature>
<evidence type="ECO:0000259" key="17">
    <source>
        <dbReference type="Pfam" id="PF22919"/>
    </source>
</evidence>
<evidence type="ECO:0000259" key="16">
    <source>
        <dbReference type="Pfam" id="PF16886"/>
    </source>
</evidence>
<dbReference type="CDD" id="cd18111">
    <property type="entry name" value="ATP-synt_V_A-type_alpha_C"/>
    <property type="match status" value="1"/>
</dbReference>
<dbReference type="Gene3D" id="1.10.1140.10">
    <property type="entry name" value="Bovine Mitochondrial F1-atpase, Atp Synthase Beta Chain, Chain D, domain 3"/>
    <property type="match status" value="1"/>
</dbReference>
<keyword evidence="6" id="KW-0547">Nucleotide-binding</keyword>
<evidence type="ECO:0000256" key="1">
    <source>
        <dbReference type="ARBA" id="ARBA00008936"/>
    </source>
</evidence>
<evidence type="ECO:0000256" key="5">
    <source>
        <dbReference type="ARBA" id="ARBA00022554"/>
    </source>
</evidence>
<dbReference type="FunFam" id="2.40.30.20:FF:000002">
    <property type="entry name" value="V-type proton ATPase catalytic subunit A"/>
    <property type="match status" value="1"/>
</dbReference>
<dbReference type="GO" id="GO:0033180">
    <property type="term" value="C:proton-transporting V-type ATPase, V1 domain"/>
    <property type="evidence" value="ECO:0007669"/>
    <property type="project" value="InterPro"/>
</dbReference>
<dbReference type="OrthoDB" id="1676488at2759"/>
<dbReference type="Pfam" id="PF00006">
    <property type="entry name" value="ATP-synt_ab"/>
    <property type="match status" value="1"/>
</dbReference>
<accession>A0A6H0Y5G2</accession>
<keyword evidence="4" id="KW-0813">Transport</keyword>
<dbReference type="SUPFAM" id="SSF50615">
    <property type="entry name" value="N-terminal domain of alpha and beta subunits of F1 ATP synthase"/>
    <property type="match status" value="1"/>
</dbReference>
<feature type="domain" description="ATPsynthase alpha/beta subunit barrel-sandwich" evidence="16">
    <location>
        <begin position="115"/>
        <end position="204"/>
    </location>
</feature>
<evidence type="ECO:0000256" key="7">
    <source>
        <dbReference type="ARBA" id="ARBA00022781"/>
    </source>
</evidence>
<protein>
    <recommendedName>
        <fullName evidence="3">V-type proton ATPase catalytic subunit A</fullName>
        <ecNumber evidence="2">7.1.2.2</ecNumber>
    </recommendedName>
</protein>
<dbReference type="Pfam" id="PF22919">
    <property type="entry name" value="ATP-synt_VA_C"/>
    <property type="match status" value="1"/>
</dbReference>
<evidence type="ECO:0000256" key="13">
    <source>
        <dbReference type="ARBA" id="ARBA00048383"/>
    </source>
</evidence>
<dbReference type="PANTHER" id="PTHR43607">
    <property type="entry name" value="V-TYPE PROTON ATPASE CATALYTIC SUBUNIT A"/>
    <property type="match status" value="1"/>
</dbReference>
<dbReference type="GO" id="GO:0007035">
    <property type="term" value="P:vacuolar acidification"/>
    <property type="evidence" value="ECO:0007669"/>
    <property type="project" value="UniProtKB-ARBA"/>
</dbReference>
<dbReference type="HAMAP" id="MF_00309">
    <property type="entry name" value="ATP_synth_A_arch"/>
    <property type="match status" value="1"/>
</dbReference>
<evidence type="ECO:0000256" key="11">
    <source>
        <dbReference type="ARBA" id="ARBA00023136"/>
    </source>
</evidence>
<name>A0A6H0Y5G2_9PEZI</name>
<dbReference type="Gene3D" id="2.40.50.100">
    <property type="match status" value="1"/>
</dbReference>
<evidence type="ECO:0000313" key="19">
    <source>
        <dbReference type="Proteomes" id="UP000503462"/>
    </source>
</evidence>
<proteinExistence type="inferred from homology"/>
<dbReference type="SUPFAM" id="SSF52540">
    <property type="entry name" value="P-loop containing nucleoside triphosphate hydrolases"/>
    <property type="match status" value="1"/>
</dbReference>
<dbReference type="PANTHER" id="PTHR43607:SF1">
    <property type="entry name" value="H(+)-TRANSPORTING TWO-SECTOR ATPASE"/>
    <property type="match status" value="1"/>
</dbReference>